<gene>
    <name evidence="5" type="ORF">QWY20_15850</name>
</gene>
<comment type="caution">
    <text evidence="5">The sequence shown here is derived from an EMBL/GenBank/DDBJ whole genome shotgun (WGS) entry which is preliminary data.</text>
</comment>
<evidence type="ECO:0000313" key="6">
    <source>
        <dbReference type="Proteomes" id="UP001336314"/>
    </source>
</evidence>
<evidence type="ECO:0000313" key="5">
    <source>
        <dbReference type="EMBL" id="MEE2002931.1"/>
    </source>
</evidence>
<dbReference type="InterPro" id="IPR016164">
    <property type="entry name" value="FAD-linked_Oxase-like_C"/>
</dbReference>
<keyword evidence="2" id="KW-0285">Flavoprotein</keyword>
<evidence type="ECO:0000256" key="2">
    <source>
        <dbReference type="ARBA" id="ARBA00022630"/>
    </source>
</evidence>
<evidence type="ECO:0000259" key="4">
    <source>
        <dbReference type="PROSITE" id="PS51387"/>
    </source>
</evidence>
<keyword evidence="6" id="KW-1185">Reference proteome</keyword>
<dbReference type="SUPFAM" id="SSF55103">
    <property type="entry name" value="FAD-linked oxidases, C-terminal domain"/>
    <property type="match status" value="1"/>
</dbReference>
<dbReference type="Gene3D" id="3.30.465.10">
    <property type="match status" value="1"/>
</dbReference>
<sequence>MELMMMQSNPADKLAALIEELSAVLSPQSIQSDLSSRTLMSQDVFCKKEPAALVVKPETVKQLASLMQISTKHGYAALPRGGGMSYTQGYVPVQQNSIIVDMSALDQLIEINTDDMYVTVQCGCSWEKLHKALDGTGFRTPFWGTLSGRYATVGGGLSQNSIFWGSGQHGFAVDSVLSVEVVLASGHIIRTGSAGQLHATPFARHFGPDLTGLFCCDNSAFGIKATATFRLIPSLKYHDGLSFSASSFAALSSLMSEASKQGLISECFGFDPFLQAQRMQRESLGKDVKSLLGVMKSAGSLSKAIKSGTKVALAGRNFVEAESWSAHFMVEDRTEAGMQHKLQAIEAIASKLDVKAIENSIPKILRANPFGPVNNMIGPQGERWVPVHAVVPHSKTQQAYQVTEQVFSENSELIEKFNIGIGYLVATVSSMAFVLEPVFFWPDELNELHKHAVETSHLKRLKGFPPNPEATKAMEKIRADLVLAYSQQGFIHMQIGKSYRFKEGLAAENFELLKAIKQHLDPTSSMNPGCLGL</sequence>
<dbReference type="Proteomes" id="UP001336314">
    <property type="component" value="Unassembled WGS sequence"/>
</dbReference>
<accession>A0ABU7J8U8</accession>
<dbReference type="SUPFAM" id="SSF56176">
    <property type="entry name" value="FAD-binding/transporter-associated domain-like"/>
    <property type="match status" value="1"/>
</dbReference>
<name>A0ABU7J8U8_9GAMM</name>
<dbReference type="PROSITE" id="PS51387">
    <property type="entry name" value="FAD_PCMH"/>
    <property type="match status" value="1"/>
</dbReference>
<dbReference type="Pfam" id="PF01565">
    <property type="entry name" value="FAD_binding_4"/>
    <property type="match status" value="1"/>
</dbReference>
<proteinExistence type="inferred from homology"/>
<dbReference type="InterPro" id="IPR016169">
    <property type="entry name" value="FAD-bd_PCMH_sub2"/>
</dbReference>
<evidence type="ECO:0000256" key="1">
    <source>
        <dbReference type="ARBA" id="ARBA00008000"/>
    </source>
</evidence>
<dbReference type="RefSeq" id="WP_330129979.1">
    <property type="nucleotide sequence ID" value="NZ_JAUHLI010000018.1"/>
</dbReference>
<comment type="similarity">
    <text evidence="1">Belongs to the FAD-binding oxidoreductase/transferase type 4 family.</text>
</comment>
<dbReference type="EMBL" id="JAUHLI010000018">
    <property type="protein sequence ID" value="MEE2002931.1"/>
    <property type="molecule type" value="Genomic_DNA"/>
</dbReference>
<feature type="domain" description="FAD-binding PCMH-type" evidence="4">
    <location>
        <begin position="47"/>
        <end position="234"/>
    </location>
</feature>
<reference evidence="5 6" key="1">
    <citation type="submission" date="2023-07" db="EMBL/GenBank/DDBJ databases">
        <title>Alkalimonas sp., MEB108 novel, alkaliphilic bacterium isolated from Lonar Lake, India.</title>
        <authorList>
            <person name="Joshi A."/>
            <person name="Thite S."/>
        </authorList>
    </citation>
    <scope>NUCLEOTIDE SEQUENCE [LARGE SCALE GENOMIC DNA]</scope>
    <source>
        <strain evidence="5 6">MEB108</strain>
    </source>
</reference>
<keyword evidence="3" id="KW-0274">FAD</keyword>
<dbReference type="PANTHER" id="PTHR11748">
    <property type="entry name" value="D-LACTATE DEHYDROGENASE"/>
    <property type="match status" value="1"/>
</dbReference>
<evidence type="ECO:0000256" key="3">
    <source>
        <dbReference type="ARBA" id="ARBA00022827"/>
    </source>
</evidence>
<dbReference type="PANTHER" id="PTHR11748:SF111">
    <property type="entry name" value="D-LACTATE DEHYDROGENASE, MITOCHONDRIAL-RELATED"/>
    <property type="match status" value="1"/>
</dbReference>
<organism evidence="5 6">
    <name type="scientific">Alkalimonas cellulosilytica</name>
    <dbReference type="NCBI Taxonomy" id="3058395"/>
    <lineage>
        <taxon>Bacteria</taxon>
        <taxon>Pseudomonadati</taxon>
        <taxon>Pseudomonadota</taxon>
        <taxon>Gammaproteobacteria</taxon>
        <taxon>Alkalimonas</taxon>
    </lineage>
</organism>
<protein>
    <submittedName>
        <fullName evidence="5">FAD-binding oxidoreductase</fullName>
    </submittedName>
</protein>
<dbReference type="InterPro" id="IPR016166">
    <property type="entry name" value="FAD-bd_PCMH"/>
</dbReference>
<dbReference type="InterPro" id="IPR036318">
    <property type="entry name" value="FAD-bd_PCMH-like_sf"/>
</dbReference>
<dbReference type="InterPro" id="IPR006094">
    <property type="entry name" value="Oxid_FAD_bind_N"/>
</dbReference>